<dbReference type="GO" id="GO:0019346">
    <property type="term" value="P:transsulfuration"/>
    <property type="evidence" value="ECO:0007669"/>
    <property type="project" value="InterPro"/>
</dbReference>
<dbReference type="Gene3D" id="3.40.640.10">
    <property type="entry name" value="Type I PLP-dependent aspartate aminotransferase-like (Major domain)"/>
    <property type="match status" value="1"/>
</dbReference>
<dbReference type="InterPro" id="IPR015422">
    <property type="entry name" value="PyrdxlP-dep_Trfase_small"/>
</dbReference>
<dbReference type="GO" id="GO:0030170">
    <property type="term" value="F:pyridoxal phosphate binding"/>
    <property type="evidence" value="ECO:0007669"/>
    <property type="project" value="InterPro"/>
</dbReference>
<dbReference type="FunFam" id="3.40.640.10:FF:000046">
    <property type="entry name" value="Cystathionine gamma-lyase"/>
    <property type="match status" value="1"/>
</dbReference>
<evidence type="ECO:0000256" key="1">
    <source>
        <dbReference type="ARBA" id="ARBA00001933"/>
    </source>
</evidence>
<dbReference type="InterPro" id="IPR015424">
    <property type="entry name" value="PyrdxlP-dep_Trfase"/>
</dbReference>
<dbReference type="Gene3D" id="3.90.1150.10">
    <property type="entry name" value="Aspartate Aminotransferase, domain 1"/>
    <property type="match status" value="1"/>
</dbReference>
<dbReference type="EMBL" id="CAEZYS010000132">
    <property type="protein sequence ID" value="CAB4741076.1"/>
    <property type="molecule type" value="Genomic_DNA"/>
</dbReference>
<sequence>MTHQHRPWGYSNSTDGDLPDWQLHEETLAVRAGLARSGFGETGEAMYLTSGYTYDSAEQAVHSFTDEVDHFVYSRFANPTVSMFEQRLAAIEGAEFCVATASGMSAMFASIACMVEAGDRVVAAASMFSSCYVVLSEILPKWGIKVDFVQGSDKKVWEKALSEKTKVVFIETPSNPMLEIVDLKMVSDLAHNVGATVIVDNVMASPILQKPLQHGADVVMYSATKHIDGQGRVLGGAILGGFDYIQNYLNPFIRHTGPTLSAFNAWVLVKSLETLAMRVSKMNESAQQIAEFLAEQPKVISVNYPGLKSHSGYEIAKKQMTGAGTTLSFEIAGGPKELFKVMDALKVIDISNNLGDSKSLITHPASTTHRRLDQATRESMGITDSLARLSVGLEHSSDLIKDLQQALR</sequence>
<protein>
    <submittedName>
        <fullName evidence="3">Unannotated protein</fullName>
    </submittedName>
</protein>
<reference evidence="3" key="1">
    <citation type="submission" date="2020-05" db="EMBL/GenBank/DDBJ databases">
        <authorList>
            <person name="Chiriac C."/>
            <person name="Salcher M."/>
            <person name="Ghai R."/>
            <person name="Kavagutti S V."/>
        </authorList>
    </citation>
    <scope>NUCLEOTIDE SEQUENCE</scope>
</reference>
<dbReference type="PANTHER" id="PTHR11808:SF80">
    <property type="entry name" value="CYSTATHIONINE GAMMA-LYASE"/>
    <property type="match status" value="1"/>
</dbReference>
<dbReference type="HAMAP" id="MF_02056">
    <property type="entry name" value="MetZ"/>
    <property type="match status" value="1"/>
</dbReference>
<evidence type="ECO:0000313" key="3">
    <source>
        <dbReference type="EMBL" id="CAB4741076.1"/>
    </source>
</evidence>
<gene>
    <name evidence="3" type="ORF">UFOPK2782_00922</name>
</gene>
<dbReference type="FunFam" id="3.90.1150.10:FF:000033">
    <property type="entry name" value="Cystathionine gamma-synthase"/>
    <property type="match status" value="1"/>
</dbReference>
<dbReference type="InterPro" id="IPR006234">
    <property type="entry name" value="O-succ-hSer_sulfhydrylase"/>
</dbReference>
<dbReference type="GO" id="GO:0016846">
    <property type="term" value="F:carbon-sulfur lyase activity"/>
    <property type="evidence" value="ECO:0007669"/>
    <property type="project" value="TreeGrafter"/>
</dbReference>
<dbReference type="GO" id="GO:0009086">
    <property type="term" value="P:methionine biosynthetic process"/>
    <property type="evidence" value="ECO:0007669"/>
    <property type="project" value="UniProtKB-ARBA"/>
</dbReference>
<organism evidence="3">
    <name type="scientific">freshwater metagenome</name>
    <dbReference type="NCBI Taxonomy" id="449393"/>
    <lineage>
        <taxon>unclassified sequences</taxon>
        <taxon>metagenomes</taxon>
        <taxon>ecological metagenomes</taxon>
    </lineage>
</organism>
<evidence type="ECO:0000256" key="2">
    <source>
        <dbReference type="ARBA" id="ARBA00022898"/>
    </source>
</evidence>
<dbReference type="InterPro" id="IPR000277">
    <property type="entry name" value="Cys/Met-Metab_PyrdxlP-dep_enz"/>
</dbReference>
<dbReference type="GO" id="GO:0005737">
    <property type="term" value="C:cytoplasm"/>
    <property type="evidence" value="ECO:0007669"/>
    <property type="project" value="TreeGrafter"/>
</dbReference>
<dbReference type="InterPro" id="IPR015421">
    <property type="entry name" value="PyrdxlP-dep_Trfase_major"/>
</dbReference>
<dbReference type="SUPFAM" id="SSF53383">
    <property type="entry name" value="PLP-dependent transferases"/>
    <property type="match status" value="1"/>
</dbReference>
<dbReference type="NCBIfam" id="TIGR01325">
    <property type="entry name" value="O_suc_HS_sulf"/>
    <property type="match status" value="1"/>
</dbReference>
<dbReference type="PANTHER" id="PTHR11808">
    <property type="entry name" value="TRANS-SULFURATION ENZYME FAMILY MEMBER"/>
    <property type="match status" value="1"/>
</dbReference>
<name>A0A6J6T1M6_9ZZZZ</name>
<dbReference type="PIRSF" id="PIRSF001434">
    <property type="entry name" value="CGS"/>
    <property type="match status" value="1"/>
</dbReference>
<dbReference type="Pfam" id="PF01053">
    <property type="entry name" value="Cys_Met_Meta_PP"/>
    <property type="match status" value="1"/>
</dbReference>
<comment type="cofactor">
    <cofactor evidence="1">
        <name>pyridoxal 5'-phosphate</name>
        <dbReference type="ChEBI" id="CHEBI:597326"/>
    </cofactor>
</comment>
<keyword evidence="2" id="KW-0663">Pyridoxal phosphate</keyword>
<dbReference type="AlphaFoldDB" id="A0A6J6T1M6"/>
<dbReference type="GO" id="GO:0071268">
    <property type="term" value="P:homocysteine biosynthetic process"/>
    <property type="evidence" value="ECO:0007669"/>
    <property type="project" value="InterPro"/>
</dbReference>
<accession>A0A6J6T1M6</accession>
<dbReference type="CDD" id="cd00614">
    <property type="entry name" value="CGS_like"/>
    <property type="match status" value="1"/>
</dbReference>
<proteinExistence type="inferred from homology"/>